<keyword evidence="6" id="KW-1185">Reference proteome</keyword>
<comment type="caution">
    <text evidence="5">The sequence shown here is derived from an EMBL/GenBank/DDBJ whole genome shotgun (WGS) entry which is preliminary data.</text>
</comment>
<sequence>MSNNVSYDLIWQISRANSSYIVKRKNCGGVQFSREPLNVTGFYTQAASGFANKTAVGVVSSPKGIKLITKSAKNSKSAKVSSSTFKHSKDSRKIAAAVSKSTVNHRDDLLEAAVAKASALARGRSAKKVYASKRR</sequence>
<dbReference type="GO" id="GO:0005840">
    <property type="term" value="C:ribosome"/>
    <property type="evidence" value="ECO:0007669"/>
    <property type="project" value="UniProtKB-KW"/>
</dbReference>
<dbReference type="PANTHER" id="PTHR10544">
    <property type="entry name" value="60S RIBOSOMAL PROTEIN L28"/>
    <property type="match status" value="1"/>
</dbReference>
<feature type="domain" description="Ribosomal eL28/Mak16" evidence="4">
    <location>
        <begin position="9"/>
        <end position="122"/>
    </location>
</feature>
<dbReference type="InterPro" id="IPR029004">
    <property type="entry name" value="Ribosomal_eL28/Mak16"/>
</dbReference>
<dbReference type="PROSITE" id="PS50096">
    <property type="entry name" value="IQ"/>
    <property type="match status" value="1"/>
</dbReference>
<protein>
    <submittedName>
        <fullName evidence="5">Putative 60S ribosomal protein L28e</fullName>
    </submittedName>
</protein>
<evidence type="ECO:0000256" key="1">
    <source>
        <dbReference type="ARBA" id="ARBA00007926"/>
    </source>
</evidence>
<comment type="similarity">
    <text evidence="1">Belongs to the eukaryotic ribosomal protein eL28 family.</text>
</comment>
<dbReference type="Gene3D" id="3.30.390.110">
    <property type="match status" value="1"/>
</dbReference>
<keyword evidence="3" id="KW-0687">Ribonucleoprotein</keyword>
<evidence type="ECO:0000259" key="4">
    <source>
        <dbReference type="Pfam" id="PF01778"/>
    </source>
</evidence>
<dbReference type="InterPro" id="IPR002672">
    <property type="entry name" value="Ribosomal_eL28"/>
</dbReference>
<reference evidence="5 6" key="1">
    <citation type="submission" date="2017-04" db="EMBL/GenBank/DDBJ databases">
        <title>Genome sequencing of [Candida] sorbophila.</title>
        <authorList>
            <person name="Ahn J.O."/>
        </authorList>
    </citation>
    <scope>NUCLEOTIDE SEQUENCE [LARGE SCALE GENOMIC DNA]</scope>
    <source>
        <strain evidence="5 6">DS02</strain>
    </source>
</reference>
<evidence type="ECO:0000256" key="3">
    <source>
        <dbReference type="ARBA" id="ARBA00023274"/>
    </source>
</evidence>
<dbReference type="OrthoDB" id="338850at2759"/>
<evidence type="ECO:0000256" key="2">
    <source>
        <dbReference type="ARBA" id="ARBA00022980"/>
    </source>
</evidence>
<dbReference type="STRING" id="45607.A0A2T0FJG7"/>
<keyword evidence="2 5" id="KW-0689">Ribosomal protein</keyword>
<proteinExistence type="inferred from homology"/>
<dbReference type="GeneID" id="36516494"/>
<dbReference type="RefSeq" id="XP_024665071.1">
    <property type="nucleotide sequence ID" value="XM_024809303.1"/>
</dbReference>
<dbReference type="Pfam" id="PF01778">
    <property type="entry name" value="Ribosomal_L28e"/>
    <property type="match status" value="1"/>
</dbReference>
<name>A0A2T0FJG7_9ASCO</name>
<gene>
    <name evidence="5" type="ORF">B9G98_02746</name>
</gene>
<dbReference type="GO" id="GO:1990904">
    <property type="term" value="C:ribonucleoprotein complex"/>
    <property type="evidence" value="ECO:0007669"/>
    <property type="project" value="UniProtKB-KW"/>
</dbReference>
<dbReference type="EMBL" id="NDIQ01000021">
    <property type="protein sequence ID" value="PRT55126.1"/>
    <property type="molecule type" value="Genomic_DNA"/>
</dbReference>
<dbReference type="GO" id="GO:0006412">
    <property type="term" value="P:translation"/>
    <property type="evidence" value="ECO:0007669"/>
    <property type="project" value="InterPro"/>
</dbReference>
<organism evidence="5 6">
    <name type="scientific">Wickerhamiella sorbophila</name>
    <dbReference type="NCBI Taxonomy" id="45607"/>
    <lineage>
        <taxon>Eukaryota</taxon>
        <taxon>Fungi</taxon>
        <taxon>Dikarya</taxon>
        <taxon>Ascomycota</taxon>
        <taxon>Saccharomycotina</taxon>
        <taxon>Dipodascomycetes</taxon>
        <taxon>Dipodascales</taxon>
        <taxon>Trichomonascaceae</taxon>
        <taxon>Wickerhamiella</taxon>
    </lineage>
</organism>
<evidence type="ECO:0000313" key="6">
    <source>
        <dbReference type="Proteomes" id="UP000238350"/>
    </source>
</evidence>
<evidence type="ECO:0000313" key="5">
    <source>
        <dbReference type="EMBL" id="PRT55126.1"/>
    </source>
</evidence>
<accession>A0A2T0FJG7</accession>
<dbReference type="Proteomes" id="UP000238350">
    <property type="component" value="Unassembled WGS sequence"/>
</dbReference>
<dbReference type="AlphaFoldDB" id="A0A2T0FJG7"/>
<dbReference type="GO" id="GO:0003735">
    <property type="term" value="F:structural constituent of ribosome"/>
    <property type="evidence" value="ECO:0007669"/>
    <property type="project" value="InterPro"/>
</dbReference>